<gene>
    <name evidence="2" type="ORF">BC343_13120</name>
</gene>
<feature type="transmembrane region" description="Helical" evidence="1">
    <location>
        <begin position="34"/>
        <end position="50"/>
    </location>
</feature>
<dbReference type="Proteomes" id="UP000189739">
    <property type="component" value="Unassembled WGS sequence"/>
</dbReference>
<keyword evidence="1" id="KW-1133">Transmembrane helix</keyword>
<sequence length="127" mass="14267">MKATNNINRKFCLQMAMALLAVTALLAYKDRAGAWYTLGIAVVFALVGFVRPQLADGFRRCWLWLGELLGNINGVVMLSGIYFLVLTPLGLIRRLLGRDTMGRKFKTPAASYWEEPDSSQTSMEEQF</sequence>
<dbReference type="OrthoDB" id="768409at2"/>
<comment type="caution">
    <text evidence="2">The sequence shown here is derived from an EMBL/GenBank/DDBJ whole genome shotgun (WGS) entry which is preliminary data.</text>
</comment>
<evidence type="ECO:0008006" key="4">
    <source>
        <dbReference type="Google" id="ProtNLM"/>
    </source>
</evidence>
<proteinExistence type="predicted"/>
<dbReference type="InterPro" id="IPR045781">
    <property type="entry name" value="SxtJ"/>
</dbReference>
<protein>
    <recommendedName>
        <fullName evidence="4">SxtJ</fullName>
    </recommendedName>
</protein>
<dbReference type="EMBL" id="MBTF01000035">
    <property type="protein sequence ID" value="OOQ57728.1"/>
    <property type="molecule type" value="Genomic_DNA"/>
</dbReference>
<dbReference type="Pfam" id="PF19588">
    <property type="entry name" value="SxtJ"/>
    <property type="match status" value="1"/>
</dbReference>
<reference evidence="2 3" key="1">
    <citation type="submission" date="2016-07" db="EMBL/GenBank/DDBJ databases">
        <title>Genomic analysis of zinc-resistant bacterium Mucilaginibacter pedocola TBZ30.</title>
        <authorList>
            <person name="Huang J."/>
            <person name="Tang J."/>
        </authorList>
    </citation>
    <scope>NUCLEOTIDE SEQUENCE [LARGE SCALE GENOMIC DNA]</scope>
    <source>
        <strain evidence="2 3">TBZ30</strain>
    </source>
</reference>
<evidence type="ECO:0000313" key="2">
    <source>
        <dbReference type="EMBL" id="OOQ57728.1"/>
    </source>
</evidence>
<dbReference type="STRING" id="1792845.BC343_13120"/>
<evidence type="ECO:0000313" key="3">
    <source>
        <dbReference type="Proteomes" id="UP000189739"/>
    </source>
</evidence>
<evidence type="ECO:0000256" key="1">
    <source>
        <dbReference type="SAM" id="Phobius"/>
    </source>
</evidence>
<dbReference type="RefSeq" id="WP_078350328.1">
    <property type="nucleotide sequence ID" value="NZ_MBTF01000035.1"/>
</dbReference>
<keyword evidence="3" id="KW-1185">Reference proteome</keyword>
<name>A0A1S9PAV7_9SPHI</name>
<accession>A0A1S9PAV7</accession>
<dbReference type="AlphaFoldDB" id="A0A1S9PAV7"/>
<keyword evidence="1" id="KW-0812">Transmembrane</keyword>
<keyword evidence="1" id="KW-0472">Membrane</keyword>
<organism evidence="2 3">
    <name type="scientific">Mucilaginibacter pedocola</name>
    <dbReference type="NCBI Taxonomy" id="1792845"/>
    <lineage>
        <taxon>Bacteria</taxon>
        <taxon>Pseudomonadati</taxon>
        <taxon>Bacteroidota</taxon>
        <taxon>Sphingobacteriia</taxon>
        <taxon>Sphingobacteriales</taxon>
        <taxon>Sphingobacteriaceae</taxon>
        <taxon>Mucilaginibacter</taxon>
    </lineage>
</organism>